<evidence type="ECO:0000256" key="1">
    <source>
        <dbReference type="SAM" id="MobiDB-lite"/>
    </source>
</evidence>
<evidence type="ECO:0000313" key="3">
    <source>
        <dbReference type="Proteomes" id="UP000728185"/>
    </source>
</evidence>
<dbReference type="AlphaFoldDB" id="A0A8E0RN15"/>
<protein>
    <submittedName>
        <fullName evidence="2">Uncharacterized protein</fullName>
    </submittedName>
</protein>
<accession>A0A8E0RN15</accession>
<dbReference type="OrthoDB" id="10546502at2759"/>
<proteinExistence type="predicted"/>
<reference evidence="2" key="1">
    <citation type="submission" date="2019-05" db="EMBL/GenBank/DDBJ databases">
        <title>Annotation for the trematode Fasciolopsis buski.</title>
        <authorList>
            <person name="Choi Y.-J."/>
        </authorList>
    </citation>
    <scope>NUCLEOTIDE SEQUENCE</scope>
    <source>
        <strain evidence="2">HT</strain>
        <tissue evidence="2">Whole worm</tissue>
    </source>
</reference>
<dbReference type="Proteomes" id="UP000728185">
    <property type="component" value="Unassembled WGS sequence"/>
</dbReference>
<dbReference type="EMBL" id="LUCM01008498">
    <property type="protein sequence ID" value="KAA0188301.1"/>
    <property type="molecule type" value="Genomic_DNA"/>
</dbReference>
<feature type="region of interest" description="Disordered" evidence="1">
    <location>
        <begin position="42"/>
        <end position="65"/>
    </location>
</feature>
<keyword evidence="3" id="KW-1185">Reference proteome</keyword>
<evidence type="ECO:0000313" key="2">
    <source>
        <dbReference type="EMBL" id="KAA0188301.1"/>
    </source>
</evidence>
<gene>
    <name evidence="2" type="ORF">FBUS_11407</name>
</gene>
<organism evidence="2 3">
    <name type="scientific">Fasciolopsis buskii</name>
    <dbReference type="NCBI Taxonomy" id="27845"/>
    <lineage>
        <taxon>Eukaryota</taxon>
        <taxon>Metazoa</taxon>
        <taxon>Spiralia</taxon>
        <taxon>Lophotrochozoa</taxon>
        <taxon>Platyhelminthes</taxon>
        <taxon>Trematoda</taxon>
        <taxon>Digenea</taxon>
        <taxon>Plagiorchiida</taxon>
        <taxon>Echinostomata</taxon>
        <taxon>Echinostomatoidea</taxon>
        <taxon>Fasciolidae</taxon>
        <taxon>Fasciolopsis</taxon>
    </lineage>
</organism>
<comment type="caution">
    <text evidence="2">The sequence shown here is derived from an EMBL/GenBank/DDBJ whole genome shotgun (WGS) entry which is preliminary data.</text>
</comment>
<name>A0A8E0RN15_9TREM</name>
<sequence length="191" mass="21496">MEFGLRRFSFLYTCCCLIACRKKIYFFFRRIVDHVKASRQRNAQRSQWLNKSRDANTSSGVVTSSMIASPSPSQTGYGTRGTPQAFQSLESPVLTPVKRSVTNDPVNPGEAAKLAAVSVKLSPNTTNTNHSESVVMTNGQSIGLTRKFCFLFFEVNFLKEIPFDLSAVISAWLLAFEHRFAYFRKCTSLRI</sequence>